<feature type="domain" description="SnoaL-like" evidence="1">
    <location>
        <begin position="18"/>
        <end position="114"/>
    </location>
</feature>
<reference evidence="2 3" key="1">
    <citation type="submission" date="2020-10" db="EMBL/GenBank/DDBJ databases">
        <title>Ca. Dormibacterota MAGs.</title>
        <authorList>
            <person name="Montgomery K."/>
        </authorList>
    </citation>
    <scope>NUCLEOTIDE SEQUENCE [LARGE SCALE GENOMIC DNA]</scope>
    <source>
        <strain evidence="2">Mitchell_Peninsula_5</strain>
    </source>
</reference>
<dbReference type="Pfam" id="PF12680">
    <property type="entry name" value="SnoaL_2"/>
    <property type="match status" value="1"/>
</dbReference>
<dbReference type="SUPFAM" id="SSF54427">
    <property type="entry name" value="NTF2-like"/>
    <property type="match status" value="1"/>
</dbReference>
<dbReference type="AlphaFoldDB" id="A0A934NFV0"/>
<dbReference type="Proteomes" id="UP000614410">
    <property type="component" value="Unassembled WGS sequence"/>
</dbReference>
<organism evidence="2 3">
    <name type="scientific">Candidatus Amunia macphersoniae</name>
    <dbReference type="NCBI Taxonomy" id="3127014"/>
    <lineage>
        <taxon>Bacteria</taxon>
        <taxon>Bacillati</taxon>
        <taxon>Candidatus Dormiibacterota</taxon>
        <taxon>Candidatus Dormibacteria</taxon>
        <taxon>Candidatus Aeolococcales</taxon>
        <taxon>Candidatus Aeolococcaceae</taxon>
        <taxon>Candidatus Amunia</taxon>
    </lineage>
</organism>
<name>A0A934NFV0_9BACT</name>
<accession>A0A934NFV0</accession>
<evidence type="ECO:0000259" key="1">
    <source>
        <dbReference type="Pfam" id="PF12680"/>
    </source>
</evidence>
<comment type="caution">
    <text evidence="2">The sequence shown here is derived from an EMBL/GenBank/DDBJ whole genome shotgun (WGS) entry which is preliminary data.</text>
</comment>
<dbReference type="InterPro" id="IPR032710">
    <property type="entry name" value="NTF2-like_dom_sf"/>
</dbReference>
<sequence>MPLLTQANLEVVFDHLYARRSRDIARLESQLDPDVVHQGVLPELVCHNRDEVLENVRRGFARDDFGVDRLELIDAGERVVVGLAGPRFREMPWAPRNGQIYMVYTLRDGQIVRMDDYLNRAEAIAAAGSAAQDWV</sequence>
<protein>
    <submittedName>
        <fullName evidence="2">Nuclear transport factor 2 family protein</fullName>
    </submittedName>
</protein>
<dbReference type="Gene3D" id="3.10.450.50">
    <property type="match status" value="1"/>
</dbReference>
<proteinExistence type="predicted"/>
<dbReference type="InterPro" id="IPR037401">
    <property type="entry name" value="SnoaL-like"/>
</dbReference>
<gene>
    <name evidence="2" type="ORF">JF887_06645</name>
</gene>
<dbReference type="EMBL" id="JAEKNN010000029">
    <property type="protein sequence ID" value="MBJ7609095.1"/>
    <property type="molecule type" value="Genomic_DNA"/>
</dbReference>
<evidence type="ECO:0000313" key="2">
    <source>
        <dbReference type="EMBL" id="MBJ7609095.1"/>
    </source>
</evidence>
<evidence type="ECO:0000313" key="3">
    <source>
        <dbReference type="Proteomes" id="UP000614410"/>
    </source>
</evidence>